<dbReference type="Proteomes" id="UP000182658">
    <property type="component" value="Unassembled WGS sequence"/>
</dbReference>
<reference evidence="2 3" key="1">
    <citation type="submission" date="2016-10" db="EMBL/GenBank/DDBJ databases">
        <title>Draft genome sequence of Coniochaeta ligniaria NRRL30616, a lignocellulolytic fungus for bioabatement of inhibitors in plant biomass hydrolysates.</title>
        <authorList>
            <consortium name="DOE Joint Genome Institute"/>
            <person name="Jimenez D.J."/>
            <person name="Hector R.E."/>
            <person name="Riley R."/>
            <person name="Sun H."/>
            <person name="Grigoriev I.V."/>
            <person name="Van Elsas J.D."/>
            <person name="Nichols N.N."/>
        </authorList>
    </citation>
    <scope>NUCLEOTIDE SEQUENCE [LARGE SCALE GENOMIC DNA]</scope>
    <source>
        <strain evidence="2 3">NRRL 30616</strain>
    </source>
</reference>
<evidence type="ECO:0000313" key="3">
    <source>
        <dbReference type="Proteomes" id="UP000182658"/>
    </source>
</evidence>
<dbReference type="EMBL" id="KV875093">
    <property type="protein sequence ID" value="OIW34860.1"/>
    <property type="molecule type" value="Genomic_DNA"/>
</dbReference>
<organism evidence="2 3">
    <name type="scientific">Coniochaeta ligniaria NRRL 30616</name>
    <dbReference type="NCBI Taxonomy" id="1408157"/>
    <lineage>
        <taxon>Eukaryota</taxon>
        <taxon>Fungi</taxon>
        <taxon>Dikarya</taxon>
        <taxon>Ascomycota</taxon>
        <taxon>Pezizomycotina</taxon>
        <taxon>Sordariomycetes</taxon>
        <taxon>Sordariomycetidae</taxon>
        <taxon>Coniochaetales</taxon>
        <taxon>Coniochaetaceae</taxon>
        <taxon>Coniochaeta</taxon>
    </lineage>
</organism>
<feature type="region of interest" description="Disordered" evidence="1">
    <location>
        <begin position="302"/>
        <end position="401"/>
    </location>
</feature>
<protein>
    <submittedName>
        <fullName evidence="2">Uncharacterized protein</fullName>
    </submittedName>
</protein>
<dbReference type="AlphaFoldDB" id="A0A1J7JZJ4"/>
<dbReference type="STRING" id="1408157.A0A1J7JZJ4"/>
<sequence>MNDAELTQTLAESFNALADEVQSLIDHKTILEHKLRFAHEQYQYLADKYAPAVPEVSETLAKLQLPPSLQSTLATKSAVPLPRSVQTDAQHQIALFIREGRRVARKLTAAAEMSSSSRGALSTTLGTDNLTSLSTVLEQDFTVEGQKGQLNCPFSPQQSAVENGEEMPDAANVGVEDSTPHHSADPICAAMYEENVHAPAPAAAASNAQCPIRFMDKHSPEEIAHYVETHKHEIPRSHEVCVRRYQRNEEQIRKLDAKYGNLVNMIQDLSHLHKPMMPEGEHELEEHDRASTTRVENWAHAVSSAGEAGDPDVPEEEQPLEHVADDRESHFDRPLKEVRVGESPSRPWGISVPVFNPSEQHYDQGPESPPPAPVHMPNHGPASTSEAPQRPAGKCPFDHTKFNMGNMAQAFESMAPAAATAARAEPERPHTPVKTRPRGVNMSPGPFQPTFMNPPPPPATETKEDKPVAQPPPQMVFNISGPVFIGYPMEQAMQFMQAWQEKR</sequence>
<dbReference type="InParanoid" id="A0A1J7JZJ4"/>
<proteinExistence type="predicted"/>
<feature type="compositionally biased region" description="Acidic residues" evidence="1">
    <location>
        <begin position="309"/>
        <end position="318"/>
    </location>
</feature>
<keyword evidence="3" id="KW-1185">Reference proteome</keyword>
<name>A0A1J7JZJ4_9PEZI</name>
<dbReference type="OrthoDB" id="5343576at2759"/>
<gene>
    <name evidence="2" type="ORF">CONLIGDRAFT_607799</name>
</gene>
<feature type="compositionally biased region" description="Basic and acidic residues" evidence="1">
    <location>
        <begin position="319"/>
        <end position="340"/>
    </location>
</feature>
<feature type="region of interest" description="Disordered" evidence="1">
    <location>
        <begin position="414"/>
        <end position="474"/>
    </location>
</feature>
<evidence type="ECO:0000313" key="2">
    <source>
        <dbReference type="EMBL" id="OIW34860.1"/>
    </source>
</evidence>
<evidence type="ECO:0000256" key="1">
    <source>
        <dbReference type="SAM" id="MobiDB-lite"/>
    </source>
</evidence>
<accession>A0A1J7JZJ4</accession>